<dbReference type="AlphaFoldDB" id="A0A0J9VYV7"/>
<evidence type="ECO:0000313" key="2">
    <source>
        <dbReference type="Proteomes" id="UP000009097"/>
    </source>
</evidence>
<organism evidence="1 2">
    <name type="scientific">Fusarium oxysporum f. sp. lycopersici (strain 4287 / CBS 123668 / FGSC 9935 / NRRL 34936)</name>
    <name type="common">Fusarium vascular wilt of tomato</name>
    <dbReference type="NCBI Taxonomy" id="426428"/>
    <lineage>
        <taxon>Eukaryota</taxon>
        <taxon>Fungi</taxon>
        <taxon>Dikarya</taxon>
        <taxon>Ascomycota</taxon>
        <taxon>Pezizomycotina</taxon>
        <taxon>Sordariomycetes</taxon>
        <taxon>Hypocreomycetidae</taxon>
        <taxon>Hypocreales</taxon>
        <taxon>Nectriaceae</taxon>
        <taxon>Fusarium</taxon>
        <taxon>Fusarium oxysporum species complex</taxon>
    </lineage>
</organism>
<dbReference type="EMBL" id="DS231717">
    <property type="protein sequence ID" value="KNB15981.1"/>
    <property type="molecule type" value="Genomic_DNA"/>
</dbReference>
<proteinExistence type="predicted"/>
<name>A0A0J9VYV7_FUSO4</name>
<dbReference type="KEGG" id="fox:FOXG_21551"/>
<dbReference type="VEuPathDB" id="FungiDB:FOXG_21551"/>
<protein>
    <submittedName>
        <fullName evidence="1">Uncharacterized protein</fullName>
    </submittedName>
</protein>
<gene>
    <name evidence="1" type="ORF">FOXG_21551</name>
</gene>
<sequence>MVSYQLIAQEGNKALSVDMCLAMVRDVRAPLV</sequence>
<dbReference type="GeneID" id="28962257"/>
<accession>A0A0J9VYV7</accession>
<dbReference type="RefSeq" id="XP_018254026.1">
    <property type="nucleotide sequence ID" value="XM_018401899.1"/>
</dbReference>
<evidence type="ECO:0000313" key="1">
    <source>
        <dbReference type="EMBL" id="KNB15981.1"/>
    </source>
</evidence>
<reference evidence="1 2" key="1">
    <citation type="journal article" date="2010" name="Nature">
        <title>Comparative genomics reveals mobile pathogenicity chromosomes in Fusarium.</title>
        <authorList>
            <person name="Ma L.J."/>
            <person name="van der Does H.C."/>
            <person name="Borkovich K.A."/>
            <person name="Coleman J.J."/>
            <person name="Daboussi M.J."/>
            <person name="Di Pietro A."/>
            <person name="Dufresne M."/>
            <person name="Freitag M."/>
            <person name="Grabherr M."/>
            <person name="Henrissat B."/>
            <person name="Houterman P.M."/>
            <person name="Kang S."/>
            <person name="Shim W.B."/>
            <person name="Woloshuk C."/>
            <person name="Xie X."/>
            <person name="Xu J.R."/>
            <person name="Antoniw J."/>
            <person name="Baker S.E."/>
            <person name="Bluhm B.H."/>
            <person name="Breakspear A."/>
            <person name="Brown D.W."/>
            <person name="Butchko R.A."/>
            <person name="Chapman S."/>
            <person name="Coulson R."/>
            <person name="Coutinho P.M."/>
            <person name="Danchin E.G."/>
            <person name="Diener A."/>
            <person name="Gale L.R."/>
            <person name="Gardiner D.M."/>
            <person name="Goff S."/>
            <person name="Hammond-Kosack K.E."/>
            <person name="Hilburn K."/>
            <person name="Hua-Van A."/>
            <person name="Jonkers W."/>
            <person name="Kazan K."/>
            <person name="Kodira C.D."/>
            <person name="Koehrsen M."/>
            <person name="Kumar L."/>
            <person name="Lee Y.H."/>
            <person name="Li L."/>
            <person name="Manners J.M."/>
            <person name="Miranda-Saavedra D."/>
            <person name="Mukherjee M."/>
            <person name="Park G."/>
            <person name="Park J."/>
            <person name="Park S.Y."/>
            <person name="Proctor R.H."/>
            <person name="Regev A."/>
            <person name="Ruiz-Roldan M.C."/>
            <person name="Sain D."/>
            <person name="Sakthikumar S."/>
            <person name="Sykes S."/>
            <person name="Schwartz D.C."/>
            <person name="Turgeon B.G."/>
            <person name="Wapinski I."/>
            <person name="Yoder O."/>
            <person name="Young S."/>
            <person name="Zeng Q."/>
            <person name="Zhou S."/>
            <person name="Galagan J."/>
            <person name="Cuomo C.A."/>
            <person name="Kistler H.C."/>
            <person name="Rep M."/>
        </authorList>
    </citation>
    <scope>NUCLEOTIDE SEQUENCE [LARGE SCALE GENOMIC DNA]</scope>
    <source>
        <strain evidence="2">4287 / CBS 123668 / FGSC 9935 / NRRL 34936</strain>
    </source>
</reference>
<dbReference type="Proteomes" id="UP000009097">
    <property type="component" value="Chromosome 14"/>
</dbReference>